<proteinExistence type="predicted"/>
<dbReference type="OrthoDB" id="942191at2"/>
<dbReference type="AlphaFoldDB" id="A0A4Q5LWR1"/>
<keyword evidence="2" id="KW-1185">Reference proteome</keyword>
<evidence type="ECO:0000313" key="1">
    <source>
        <dbReference type="EMBL" id="RYU94164.1"/>
    </source>
</evidence>
<dbReference type="EMBL" id="SEWF01000030">
    <property type="protein sequence ID" value="RYU94164.1"/>
    <property type="molecule type" value="Genomic_DNA"/>
</dbReference>
<protein>
    <submittedName>
        <fullName evidence="1">Uma2 family endonuclease</fullName>
    </submittedName>
</protein>
<gene>
    <name evidence="1" type="ORF">EWM59_18490</name>
</gene>
<name>A0A4Q5LWR1_9BACT</name>
<comment type="caution">
    <text evidence="1">The sequence shown here is derived from an EMBL/GenBank/DDBJ whole genome shotgun (WGS) entry which is preliminary data.</text>
</comment>
<sequence>MVSINKNPKRGKAKHIPESLIYEIIEGKPFYYEGYKDVLSNKKTTEEIIGSSGIQSYIIYYLLKVLYAKLDGIKYVFLTNEIGAHLDTNNNLSGDIYIYEKSKLSPEKINIYYVDVAPKIAIEIDIRVDLSDEKDFGYVFTKTHKLLDFGVEKVFWIFTKHQKVMIAVKDQDWITKDWNQEIELLDNEFFNIGQFLAEEGVKP</sequence>
<organism evidence="1 2">
    <name type="scientific">Emticicia agri</name>
    <dbReference type="NCBI Taxonomy" id="2492393"/>
    <lineage>
        <taxon>Bacteria</taxon>
        <taxon>Pseudomonadati</taxon>
        <taxon>Bacteroidota</taxon>
        <taxon>Cytophagia</taxon>
        <taxon>Cytophagales</taxon>
        <taxon>Leadbetterellaceae</taxon>
        <taxon>Emticicia</taxon>
    </lineage>
</organism>
<dbReference type="Proteomes" id="UP000293162">
    <property type="component" value="Unassembled WGS sequence"/>
</dbReference>
<dbReference type="GO" id="GO:0004519">
    <property type="term" value="F:endonuclease activity"/>
    <property type="evidence" value="ECO:0007669"/>
    <property type="project" value="UniProtKB-KW"/>
</dbReference>
<reference evidence="1 2" key="1">
    <citation type="submission" date="2019-02" db="EMBL/GenBank/DDBJ databases">
        <title>Bacterial novel species Emticicia sp. 17J42-9 isolated from soil.</title>
        <authorList>
            <person name="Jung H.-Y."/>
        </authorList>
    </citation>
    <scope>NUCLEOTIDE SEQUENCE [LARGE SCALE GENOMIC DNA]</scope>
    <source>
        <strain evidence="1 2">17J42-9</strain>
    </source>
</reference>
<keyword evidence="1" id="KW-0255">Endonuclease</keyword>
<keyword evidence="1" id="KW-0378">Hydrolase</keyword>
<accession>A0A4Q5LWR1</accession>
<dbReference type="RefSeq" id="WP_130022739.1">
    <property type="nucleotide sequence ID" value="NZ_SEWF01000030.1"/>
</dbReference>
<keyword evidence="1" id="KW-0540">Nuclease</keyword>
<evidence type="ECO:0000313" key="2">
    <source>
        <dbReference type="Proteomes" id="UP000293162"/>
    </source>
</evidence>